<dbReference type="InterPro" id="IPR050177">
    <property type="entry name" value="Lipid_A_modif_metabolic_enz"/>
</dbReference>
<organism evidence="2">
    <name type="scientific">marine metagenome</name>
    <dbReference type="NCBI Taxonomy" id="408172"/>
    <lineage>
        <taxon>unclassified sequences</taxon>
        <taxon>metagenomes</taxon>
        <taxon>ecological metagenomes</taxon>
    </lineage>
</organism>
<dbReference type="AlphaFoldDB" id="A0A382MWF9"/>
<dbReference type="Gene3D" id="3.40.50.720">
    <property type="entry name" value="NAD(P)-binding Rossmann-like Domain"/>
    <property type="match status" value="1"/>
</dbReference>
<sequence>MAKKILITGMSGLIGGLLKKHLLKEGGYELKALNRSYVEGVENHQGDISDLDSIKPAFVNQDAVVHLAAYLGSKGWQWEHENNVLGTYNVFEAARLAGVKRVVFASSGSTVSGFERIKPYKDIAEGNYGEVPAEVPMITRNQTRPAAIYGATKVWGEALGRHFSDAYGMSVICVRIGSVRKEDRPLSVRENAIYLGHSDVCQILRLCIGANRSINYNVFFAVSDNKWNYRDISHAREILGYIPKDSADNKLFVSE</sequence>
<feature type="domain" description="NAD-dependent epimerase/dehydratase" evidence="1">
    <location>
        <begin position="5"/>
        <end position="178"/>
    </location>
</feature>
<dbReference type="CDD" id="cd08946">
    <property type="entry name" value="SDR_e"/>
    <property type="match status" value="1"/>
</dbReference>
<dbReference type="InterPro" id="IPR001509">
    <property type="entry name" value="Epimerase_deHydtase"/>
</dbReference>
<gene>
    <name evidence="2" type="ORF">METZ01_LOCUS305970</name>
</gene>
<proteinExistence type="predicted"/>
<dbReference type="PANTHER" id="PTHR43245">
    <property type="entry name" value="BIFUNCTIONAL POLYMYXIN RESISTANCE PROTEIN ARNA"/>
    <property type="match status" value="1"/>
</dbReference>
<dbReference type="PANTHER" id="PTHR43245:SF55">
    <property type="entry name" value="NAD(P)-BINDING DOMAIN-CONTAINING PROTEIN"/>
    <property type="match status" value="1"/>
</dbReference>
<name>A0A382MWF9_9ZZZZ</name>
<evidence type="ECO:0000313" key="2">
    <source>
        <dbReference type="EMBL" id="SVC53116.1"/>
    </source>
</evidence>
<accession>A0A382MWF9</accession>
<protein>
    <recommendedName>
        <fullName evidence="1">NAD-dependent epimerase/dehydratase domain-containing protein</fullName>
    </recommendedName>
</protein>
<dbReference type="Pfam" id="PF01370">
    <property type="entry name" value="Epimerase"/>
    <property type="match status" value="1"/>
</dbReference>
<dbReference type="EMBL" id="UINC01096325">
    <property type="protein sequence ID" value="SVC53116.1"/>
    <property type="molecule type" value="Genomic_DNA"/>
</dbReference>
<evidence type="ECO:0000259" key="1">
    <source>
        <dbReference type="Pfam" id="PF01370"/>
    </source>
</evidence>
<dbReference type="SUPFAM" id="SSF51735">
    <property type="entry name" value="NAD(P)-binding Rossmann-fold domains"/>
    <property type="match status" value="1"/>
</dbReference>
<reference evidence="2" key="1">
    <citation type="submission" date="2018-05" db="EMBL/GenBank/DDBJ databases">
        <authorList>
            <person name="Lanie J.A."/>
            <person name="Ng W.-L."/>
            <person name="Kazmierczak K.M."/>
            <person name="Andrzejewski T.M."/>
            <person name="Davidsen T.M."/>
            <person name="Wayne K.J."/>
            <person name="Tettelin H."/>
            <person name="Glass J.I."/>
            <person name="Rusch D."/>
            <person name="Podicherti R."/>
            <person name="Tsui H.-C.T."/>
            <person name="Winkler M.E."/>
        </authorList>
    </citation>
    <scope>NUCLEOTIDE SEQUENCE</scope>
</reference>
<dbReference type="InterPro" id="IPR036291">
    <property type="entry name" value="NAD(P)-bd_dom_sf"/>
</dbReference>